<evidence type="ECO:0000313" key="2">
    <source>
        <dbReference type="EMBL" id="KAJ6806719.1"/>
    </source>
</evidence>
<accession>A0AAX6ESA8</accession>
<evidence type="ECO:0000313" key="3">
    <source>
        <dbReference type="Proteomes" id="UP001140949"/>
    </source>
</evidence>
<dbReference type="AlphaFoldDB" id="A0AAX6ESA8"/>
<dbReference type="Proteomes" id="UP001140949">
    <property type="component" value="Unassembled WGS sequence"/>
</dbReference>
<evidence type="ECO:0000313" key="1">
    <source>
        <dbReference type="EMBL" id="KAJ6792260.1"/>
    </source>
</evidence>
<reference evidence="2" key="2">
    <citation type="submission" date="2023-04" db="EMBL/GenBank/DDBJ databases">
        <authorList>
            <person name="Bruccoleri R.E."/>
            <person name="Oakeley E.J."/>
            <person name="Faust A.-M."/>
            <person name="Dessus-Babus S."/>
            <person name="Altorfer M."/>
            <person name="Burckhardt D."/>
            <person name="Oertli M."/>
            <person name="Naumann U."/>
            <person name="Petersen F."/>
            <person name="Wong J."/>
        </authorList>
    </citation>
    <scope>NUCLEOTIDE SEQUENCE</scope>
    <source>
        <strain evidence="2">GSM-AAB239-AS_SAM_17_03QT</strain>
        <tissue evidence="2">Leaf</tissue>
    </source>
</reference>
<name>A0AAX6ESA8_IRIPA</name>
<protein>
    <submittedName>
        <fullName evidence="2">Tubulin alpha-3 chain-like</fullName>
    </submittedName>
</protein>
<reference evidence="2" key="1">
    <citation type="journal article" date="2023" name="GigaByte">
        <title>Genome assembly of the bearded iris, Iris pallida Lam.</title>
        <authorList>
            <person name="Bruccoleri R.E."/>
            <person name="Oakeley E.J."/>
            <person name="Faust A.M.E."/>
            <person name="Altorfer M."/>
            <person name="Dessus-Babus S."/>
            <person name="Burckhardt D."/>
            <person name="Oertli M."/>
            <person name="Naumann U."/>
            <person name="Petersen F."/>
            <person name="Wong J."/>
        </authorList>
    </citation>
    <scope>NUCLEOTIDE SEQUENCE</scope>
    <source>
        <strain evidence="2">GSM-AAB239-AS_SAM_17_03QT</strain>
    </source>
</reference>
<sequence length="57" mass="6569">MTYQSPSSDVSFYYWALQFTFLTGPVPKINEANCGPCRCFGQSTSHLMHDQQQHYYG</sequence>
<organism evidence="2 3">
    <name type="scientific">Iris pallida</name>
    <name type="common">Sweet iris</name>
    <dbReference type="NCBI Taxonomy" id="29817"/>
    <lineage>
        <taxon>Eukaryota</taxon>
        <taxon>Viridiplantae</taxon>
        <taxon>Streptophyta</taxon>
        <taxon>Embryophyta</taxon>
        <taxon>Tracheophyta</taxon>
        <taxon>Spermatophyta</taxon>
        <taxon>Magnoliopsida</taxon>
        <taxon>Liliopsida</taxon>
        <taxon>Asparagales</taxon>
        <taxon>Iridaceae</taxon>
        <taxon>Iridoideae</taxon>
        <taxon>Irideae</taxon>
        <taxon>Iris</taxon>
    </lineage>
</organism>
<keyword evidence="3" id="KW-1185">Reference proteome</keyword>
<dbReference type="EMBL" id="JANAVB010043845">
    <property type="protein sequence ID" value="KAJ6792260.1"/>
    <property type="molecule type" value="Genomic_DNA"/>
</dbReference>
<proteinExistence type="predicted"/>
<comment type="caution">
    <text evidence="2">The sequence shown here is derived from an EMBL/GenBank/DDBJ whole genome shotgun (WGS) entry which is preliminary data.</text>
</comment>
<gene>
    <name evidence="2" type="ORF">M6B38_107165</name>
    <name evidence="1" type="ORF">M6B38_240395</name>
</gene>
<dbReference type="EMBL" id="JANAVB010034420">
    <property type="protein sequence ID" value="KAJ6806719.1"/>
    <property type="molecule type" value="Genomic_DNA"/>
</dbReference>